<dbReference type="PROSITE" id="PS01094">
    <property type="entry name" value="UPF0076"/>
    <property type="match status" value="1"/>
</dbReference>
<comment type="caution">
    <text evidence="3">The sequence shown here is derived from an EMBL/GenBank/DDBJ whole genome shotgun (WGS) entry which is preliminary data.</text>
</comment>
<comment type="similarity">
    <text evidence="1">Belongs to the RutC family.</text>
</comment>
<dbReference type="InterPro" id="IPR019897">
    <property type="entry name" value="RidA_CS"/>
</dbReference>
<gene>
    <name evidence="3" type="ORF">ECRASSUSDP1_LOCUS24243</name>
</gene>
<dbReference type="PROSITE" id="PS51257">
    <property type="entry name" value="PROKAR_LIPOPROTEIN"/>
    <property type="match status" value="1"/>
</dbReference>
<sequence length="175" mass="19124">MKFLAIAICVSLLFSSVSCELGIFKVFENFMGKEEKAHKPGDIEILSSPNVPEAIGTYSAGTKVYYNGFSIIETSGQIGLNPATGELVEDFEGQVEQALNNLKHLIEDNGGSLDRVIKTQIFLSDIDNFKAVDAIYAKYFTKDFPARAAVAVKDLPKLCYVEIMAEAVVQDQESG</sequence>
<proteinExistence type="inferred from homology"/>
<dbReference type="InterPro" id="IPR006175">
    <property type="entry name" value="YjgF/YER057c/UK114"/>
</dbReference>
<dbReference type="Pfam" id="PF01042">
    <property type="entry name" value="Ribonuc_L-PSP"/>
    <property type="match status" value="1"/>
</dbReference>
<protein>
    <submittedName>
        <fullName evidence="3">Uncharacterized protein</fullName>
    </submittedName>
</protein>
<dbReference type="SUPFAM" id="SSF55298">
    <property type="entry name" value="YjgF-like"/>
    <property type="match status" value="1"/>
</dbReference>
<organism evidence="3 4">
    <name type="scientific">Euplotes crassus</name>
    <dbReference type="NCBI Taxonomy" id="5936"/>
    <lineage>
        <taxon>Eukaryota</taxon>
        <taxon>Sar</taxon>
        <taxon>Alveolata</taxon>
        <taxon>Ciliophora</taxon>
        <taxon>Intramacronucleata</taxon>
        <taxon>Spirotrichea</taxon>
        <taxon>Hypotrichia</taxon>
        <taxon>Euplotida</taxon>
        <taxon>Euplotidae</taxon>
        <taxon>Moneuplotes</taxon>
    </lineage>
</organism>
<dbReference type="GO" id="GO:0005829">
    <property type="term" value="C:cytosol"/>
    <property type="evidence" value="ECO:0007669"/>
    <property type="project" value="TreeGrafter"/>
</dbReference>
<evidence type="ECO:0000313" key="4">
    <source>
        <dbReference type="Proteomes" id="UP001295684"/>
    </source>
</evidence>
<dbReference type="InterPro" id="IPR035959">
    <property type="entry name" value="RutC-like_sf"/>
</dbReference>
<dbReference type="Gene3D" id="3.30.1330.40">
    <property type="entry name" value="RutC-like"/>
    <property type="match status" value="1"/>
</dbReference>
<evidence type="ECO:0000256" key="2">
    <source>
        <dbReference type="SAM" id="SignalP"/>
    </source>
</evidence>
<dbReference type="PANTHER" id="PTHR11803:SF39">
    <property type="entry name" value="2-IMINOBUTANOATE_2-IMINOPROPANOATE DEAMINASE"/>
    <property type="match status" value="1"/>
</dbReference>
<reference evidence="3" key="1">
    <citation type="submission" date="2023-07" db="EMBL/GenBank/DDBJ databases">
        <authorList>
            <consortium name="AG Swart"/>
            <person name="Singh M."/>
            <person name="Singh A."/>
            <person name="Seah K."/>
            <person name="Emmerich C."/>
        </authorList>
    </citation>
    <scope>NUCLEOTIDE SEQUENCE</scope>
    <source>
        <strain evidence="3">DP1</strain>
    </source>
</reference>
<dbReference type="PANTHER" id="PTHR11803">
    <property type="entry name" value="2-IMINOBUTANOATE/2-IMINOPROPANOATE DEAMINASE RIDA"/>
    <property type="match status" value="1"/>
</dbReference>
<dbReference type="FunFam" id="3.30.1330.40:FF:000001">
    <property type="entry name" value="L-PSP family endoribonuclease"/>
    <property type="match status" value="1"/>
</dbReference>
<feature type="signal peptide" evidence="2">
    <location>
        <begin position="1"/>
        <end position="19"/>
    </location>
</feature>
<dbReference type="InterPro" id="IPR006056">
    <property type="entry name" value="RidA"/>
</dbReference>
<dbReference type="AlphaFoldDB" id="A0AAD1Y4I4"/>
<dbReference type="GO" id="GO:0019239">
    <property type="term" value="F:deaminase activity"/>
    <property type="evidence" value="ECO:0007669"/>
    <property type="project" value="TreeGrafter"/>
</dbReference>
<evidence type="ECO:0000256" key="1">
    <source>
        <dbReference type="ARBA" id="ARBA00010552"/>
    </source>
</evidence>
<dbReference type="NCBIfam" id="TIGR00004">
    <property type="entry name" value="Rid family detoxifying hydrolase"/>
    <property type="match status" value="1"/>
</dbReference>
<evidence type="ECO:0000313" key="3">
    <source>
        <dbReference type="EMBL" id="CAI2382757.1"/>
    </source>
</evidence>
<keyword evidence="4" id="KW-1185">Reference proteome</keyword>
<dbReference type="CDD" id="cd00448">
    <property type="entry name" value="YjgF_YER057c_UK114_family"/>
    <property type="match status" value="1"/>
</dbReference>
<accession>A0AAD1Y4I4</accession>
<name>A0AAD1Y4I4_EUPCR</name>
<dbReference type="Proteomes" id="UP001295684">
    <property type="component" value="Unassembled WGS sequence"/>
</dbReference>
<keyword evidence="2" id="KW-0732">Signal</keyword>
<dbReference type="EMBL" id="CAMPGE010024950">
    <property type="protein sequence ID" value="CAI2382757.1"/>
    <property type="molecule type" value="Genomic_DNA"/>
</dbReference>
<feature type="chain" id="PRO_5042213327" evidence="2">
    <location>
        <begin position="20"/>
        <end position="175"/>
    </location>
</feature>